<proteinExistence type="predicted"/>
<dbReference type="Proteomes" id="UP000710385">
    <property type="component" value="Unassembled WGS sequence"/>
</dbReference>
<comment type="caution">
    <text evidence="2">The sequence shown here is derived from an EMBL/GenBank/DDBJ whole genome shotgun (WGS) entry which is preliminary data.</text>
</comment>
<dbReference type="EMBL" id="JABTTY010000001">
    <property type="protein sequence ID" value="MBE7525183.1"/>
    <property type="molecule type" value="Genomic_DNA"/>
</dbReference>
<evidence type="ECO:0000256" key="1">
    <source>
        <dbReference type="SAM" id="MobiDB-lite"/>
    </source>
</evidence>
<protein>
    <recommendedName>
        <fullName evidence="4">Peptidase S74 domain-containing protein</fullName>
    </recommendedName>
</protein>
<name>A0A928TSX4_UNCKA</name>
<reference evidence="2" key="1">
    <citation type="submission" date="2020-05" db="EMBL/GenBank/DDBJ databases">
        <title>High-Quality Genomes of Partial-Nitritation/Anammox System by Hierarchical Clustering Based Hybrid Assembly.</title>
        <authorList>
            <person name="Liu L."/>
            <person name="Wang Y."/>
            <person name="Che Y."/>
            <person name="Chen Y."/>
            <person name="Xia Y."/>
            <person name="Luo R."/>
            <person name="Cheng S.H."/>
            <person name="Zheng C."/>
            <person name="Zhang T."/>
        </authorList>
    </citation>
    <scope>NUCLEOTIDE SEQUENCE</scope>
    <source>
        <strain evidence="2">H1_PAT1</strain>
    </source>
</reference>
<feature type="region of interest" description="Disordered" evidence="1">
    <location>
        <begin position="2895"/>
        <end position="2951"/>
    </location>
</feature>
<accession>A0A928TSX4</accession>
<evidence type="ECO:0000313" key="3">
    <source>
        <dbReference type="Proteomes" id="UP000710385"/>
    </source>
</evidence>
<sequence>MAGETSLQALTFTNATGGSVTSTNLFATNIGGTNLIVANATSTNLFSTNGVFTNVTSTNIDTTTLDTVLLTFTTGTGVDLTLTGVLNGATGTFSYLSSASGTITNFNTVSMFFNGATGTNLFATNLSGTNLIASNGNITTLLSSSGTIDTFTFVNATGTNLNVSSSLTVNGVNVCLSNGTNCPAGSGATPTLQQVTDQGNVTTSTIQFAGGTSTGDFLPGTDATYFLGTASFRWLGLSAVSVTSTNLSATEASFANVTSTNINTTNLTFIGGTGTSLTLTGPLTIGGLTSLQGLTFTEATGTSVTSTNLFATNGGFTNITGTNATFTQLFVTSFNPTNITWVNATGTNTTSTNLFAQNLLWTSATGTNLFAEALGFTSATGTNLFSTNIGGVNANFTNVTSTNIDTQTLDTTLFTFTNATGSSLNLTSFLSLNGIRLDAIGTNAFTSGAYLVGVFDEFTYSNGTTVQAVLNDLDLAIDAVSSSAAAANALTLHDVTENGATTTNAIQFAGGTSTGDFLPGTDATYFLGTASFRWLGLSAVSVTSTNLSATEASFANVTSTNLFANNLIFGGATGTTLSLGQLSVTGTSNLQGVTFTSATGASMTVTSVTTTNLSATDANLTNVTSTNIFGTNAAFTNTTTTNLYASLFSSASGTITNFNTNDFFFISGTGTNLYVVNLEGTNALFESATTTNLFSTNAVFTSATTTNFFATYGNVTNITGTNATFTNLSVGSFNPTNITWVNATGTNTTSTNLFAQNLLFGGATGTSLDLTTLTVAGETSLQALTFTNATGGSVTSTNLFAANIGGTNLIVANATSTNLFSTNGVFTNVTSTNIDTTTLDTVLLAFTTGTGVDLTLTGVLNGATGTFSYLSSASGTITNFNTVSMFFNGATGTNLFATNLSGTNLIASNGNITTLLSSSGTIDTFTFVNATGTNLNVSSSLTVNGVNVCLSNGTNCPAGSGATPTLQQVTDQGNVTTSTIQFAGGTSTGDFLPGTDATYFLGTASFRWLGLSAVSVTSTNLSATEASFANVTSTNLFTTNAAWTNATGTNVFVTNAAFTNATATNVFATNGIFTNSTVTNIVWTNATGTNTTSTNLYVTNLLFVGATGTSLYVLNANFGNVTSTSLYVSYLLGHSATFTNLTVTGTLNIPQGSGLTSQGTILLDSADVTTSTGWLTASITATGIESIRSLQGFNGYLYAGQGDDAGDGDIQVCDPTIAGDQSLCDSASDWSVSYNNTSANAVYGLAVYNRHLYAAEGEGAGKGIIRRCSPSTTGNVLKCESGDWSVSATTTRNVIHQFVPYQGYLYAIGDSNTNGSIRVLVCNPAATGNAETCDSGDWTEVNIGASGYNRGFGLVVYLNRLYALIGDGNGDGDPFVCNPTGGGNSLLCDTTADWGLAVNLAADEFNAGAVYNGNLYLAQGNDAGEGDVIRCTPASAGNRALCDNGADFSTAIDTGIERAMALSTYAGSLWVGYEGNTAGEGQIHQFNISFASTSDPGTGFEATYAFANFNGVIYAGRGNSTGNGQIFYNRIGRTASQNLKFNAGSSTGDLWFEQQSFNTQGQGSVAEILTGVFKFSHGIITEAGAYDVAEQFPAGETGLENGDVVSINTESGNAVIRSTRSYDPRLIGIISTKPAFTLGQEDKEGYVSVALAGRVPVKFSAENGIVNIGDSLTSASTTGYAMLATGPGPIVGRALQNFVVPEGVATSSATGTVLVSVQTGNYMPTDNGAYQTLRAIGYLSVGQIDLPPVGESAIAQFQGNMDTYLQINVQNISSGTNASTDYVATNDIGNDDEWYVDLGINSSNYDNPDFSITGPNDAYLYTYGANLTIGTASGSSLIFHTAGTLAENERMRIDDAGNVTIGIIDAVEILTVAGNIYATGTAYFAGEGVNTFLGSVSATSAEFSSGLTVGGVNVCLQDGTNCPALGGSATPTLAEVTGQGATSTDAVTFYGGLTVSDLTATGATDLQSLIFTNASGTSLNLASYLSLNGIRLDAVGTTGTNSGASLVGVFDAFMFSNATSVQGVLADLDAVLQAVSTTANGLTLDAIVLNGASTTLPLQFGGGTSTGDFNPAETNTYSLGSSSTRWAQLWASEVYVGTSTWKLSQSGDGHFSISDIGGSEKLSILTNGNVGIGTANAANALELEGASASDYGIRIQNTMNGATSSAMIRLTVGGTDLGSLRAFGSGFAAYPSLSNGVYLYGEGGNNAGIATAGGDIFLRTLNDLLTGSYSFRLSGTGTNEGYIAIGSVTATERLTVAGNVSSTGIITGTVTATAIVTDAIRSLSGTTTIEAASGLTLKDQHLAEAIALAEAGETGLDASFTAKSIIGAINELKSNPVINLSWSDNGTGANGELLKIHDGTNAGTGYLMGFGGSIRKLTVAADAGPSGTNDGETFTIRLTSSTTSNTNCALTLANGQTTSTASCTDAFDANTSLSAIRNFSGLLPSSANDTVLTLYVKLNNAGVDLAEYYPTYDQSIGWGDVVAIDPDHDEHVVKAHNPADAIGIISTNPGKVLGQASVNGRLVALKGRVPVKIAPDSEPVKRGDWLRASKTHPGMAEKATEAGYTIGRAMSNWDPLPEGTEAPKDEPFRMTVMTFVQNMYFLGPDAKEDESVTVPPVLSPADIQTILAEREGDERILVQGPVYSGDLLVMSEDGKAAKAAEYGQIVGIAAESFGGSGQRKIGYAPHFVFLPPPMARFAATSSTAEAEVTVVSASEPEKNVTFNSYTVADYFSVSVQGAVEFDKPFVVLEPAKFNGDVLILKHVYQGEDAAGLATLLAGDKQVQVSFRDHYLYPPVVTVTPQNEVKGRYWISGISEEGFSIILSEKETEYDITFSWAVTAVNEPYIYISDGTYGKVSEQSQWRGTTAPALADDNVSAEADASDVIIKKGKKGITTVIPVSPSPDPVENLTPPDSATEIQTETTQAFGSETPAETDAQSEPAESEFTAPDPGA</sequence>
<dbReference type="SUPFAM" id="SSF141571">
    <property type="entry name" value="Pentapeptide repeat-like"/>
    <property type="match status" value="1"/>
</dbReference>
<evidence type="ECO:0000313" key="2">
    <source>
        <dbReference type="EMBL" id="MBE7525183.1"/>
    </source>
</evidence>
<evidence type="ECO:0008006" key="4">
    <source>
        <dbReference type="Google" id="ProtNLM"/>
    </source>
</evidence>
<organism evidence="2 3">
    <name type="scientific">candidate division WWE3 bacterium</name>
    <dbReference type="NCBI Taxonomy" id="2053526"/>
    <lineage>
        <taxon>Bacteria</taxon>
        <taxon>Katanobacteria</taxon>
    </lineage>
</organism>
<dbReference type="Gene3D" id="2.40.300.10">
    <property type="entry name" value="Head decoration protein D"/>
    <property type="match status" value="2"/>
</dbReference>
<feature type="compositionally biased region" description="Polar residues" evidence="1">
    <location>
        <begin position="2910"/>
        <end position="2926"/>
    </location>
</feature>
<gene>
    <name evidence="2" type="ORF">HS096_02205</name>
</gene>